<keyword evidence="3" id="KW-1185">Reference proteome</keyword>
<evidence type="ECO:0000313" key="2">
    <source>
        <dbReference type="EMBL" id="KAF7680865.1"/>
    </source>
</evidence>
<feature type="region of interest" description="Disordered" evidence="1">
    <location>
        <begin position="40"/>
        <end position="73"/>
    </location>
</feature>
<dbReference type="Proteomes" id="UP000596902">
    <property type="component" value="Unassembled WGS sequence"/>
</dbReference>
<feature type="compositionally biased region" description="Polar residues" evidence="1">
    <location>
        <begin position="63"/>
        <end position="73"/>
    </location>
</feature>
<protein>
    <submittedName>
        <fullName evidence="2">Uncharacterized protein</fullName>
    </submittedName>
</protein>
<evidence type="ECO:0000256" key="1">
    <source>
        <dbReference type="SAM" id="MobiDB-lite"/>
    </source>
</evidence>
<comment type="caution">
    <text evidence="2">The sequence shown here is derived from an EMBL/GenBank/DDBJ whole genome shotgun (WGS) entry which is preliminary data.</text>
</comment>
<accession>A0A8H7EI49</accession>
<organism evidence="2 3">
    <name type="scientific">Alternaria burnsii</name>
    <dbReference type="NCBI Taxonomy" id="1187904"/>
    <lineage>
        <taxon>Eukaryota</taxon>
        <taxon>Fungi</taxon>
        <taxon>Dikarya</taxon>
        <taxon>Ascomycota</taxon>
        <taxon>Pezizomycotina</taxon>
        <taxon>Dothideomycetes</taxon>
        <taxon>Pleosporomycetidae</taxon>
        <taxon>Pleosporales</taxon>
        <taxon>Pleosporineae</taxon>
        <taxon>Pleosporaceae</taxon>
        <taxon>Alternaria</taxon>
        <taxon>Alternaria sect. Alternaria</taxon>
    </lineage>
</organism>
<name>A0A8H7EI49_9PLEO</name>
<sequence length="73" mass="8055">MSQHSRNSTFPQKAVYAEYSPPLRQPMPMDFVDLISQETHSPCAAAHHPGYQDDGSSEVVQVESLSPRGNAQI</sequence>
<reference evidence="2" key="2">
    <citation type="submission" date="2020-08" db="EMBL/GenBank/DDBJ databases">
        <title>Draft Genome Sequence of Cumin Blight Pathogen Alternaria burnsii.</title>
        <authorList>
            <person name="Feng Z."/>
        </authorList>
    </citation>
    <scope>NUCLEOTIDE SEQUENCE</scope>
    <source>
        <strain evidence="2">CBS107.38</strain>
    </source>
</reference>
<dbReference type="RefSeq" id="XP_038790855.1">
    <property type="nucleotide sequence ID" value="XM_038927563.1"/>
</dbReference>
<evidence type="ECO:0000313" key="3">
    <source>
        <dbReference type="Proteomes" id="UP000596902"/>
    </source>
</evidence>
<dbReference type="AlphaFoldDB" id="A0A8H7EI49"/>
<reference evidence="2" key="1">
    <citation type="submission" date="2020-01" db="EMBL/GenBank/DDBJ databases">
        <authorList>
            <person name="Feng Z.H.Z."/>
        </authorList>
    </citation>
    <scope>NUCLEOTIDE SEQUENCE</scope>
    <source>
        <strain evidence="2">CBS107.38</strain>
    </source>
</reference>
<gene>
    <name evidence="2" type="ORF">GT037_002516</name>
</gene>
<proteinExistence type="predicted"/>
<dbReference type="EMBL" id="JAAABM010000002">
    <property type="protein sequence ID" value="KAF7680865.1"/>
    <property type="molecule type" value="Genomic_DNA"/>
</dbReference>
<dbReference type="GeneID" id="62200741"/>